<evidence type="ECO:0000256" key="7">
    <source>
        <dbReference type="ARBA" id="ARBA00023002"/>
    </source>
</evidence>
<keyword evidence="11" id="KW-1185">Reference proteome</keyword>
<proteinExistence type="predicted"/>
<dbReference type="NCBIfam" id="NF004231">
    <property type="entry name" value="PRK05679.1"/>
    <property type="match status" value="1"/>
</dbReference>
<comment type="pathway">
    <text evidence="3">Cofactor metabolism; pyridoxal 5'-phosphate salvage; pyridoxal 5'-phosphate from pyridoxine 5'-phosphate: step 1/1.</text>
</comment>
<name>A0AAD5XYR2_9FUNG</name>
<gene>
    <name evidence="10" type="ORF">HK099_005149</name>
</gene>
<evidence type="ECO:0000256" key="2">
    <source>
        <dbReference type="ARBA" id="ARBA00004738"/>
    </source>
</evidence>
<evidence type="ECO:0000256" key="3">
    <source>
        <dbReference type="ARBA" id="ARBA00005037"/>
    </source>
</evidence>
<organism evidence="10 11">
    <name type="scientific">Clydaea vesicula</name>
    <dbReference type="NCBI Taxonomy" id="447962"/>
    <lineage>
        <taxon>Eukaryota</taxon>
        <taxon>Fungi</taxon>
        <taxon>Fungi incertae sedis</taxon>
        <taxon>Chytridiomycota</taxon>
        <taxon>Chytridiomycota incertae sedis</taxon>
        <taxon>Chytridiomycetes</taxon>
        <taxon>Lobulomycetales</taxon>
        <taxon>Lobulomycetaceae</taxon>
        <taxon>Clydaea</taxon>
    </lineage>
</organism>
<dbReference type="InterPro" id="IPR011576">
    <property type="entry name" value="Pyridox_Oxase_N"/>
</dbReference>
<dbReference type="AlphaFoldDB" id="A0AAD5XYR2"/>
<dbReference type="EC" id="1.4.3.5" evidence="4"/>
<dbReference type="NCBIfam" id="TIGR00558">
    <property type="entry name" value="pdxH"/>
    <property type="match status" value="1"/>
</dbReference>
<reference evidence="10" key="1">
    <citation type="submission" date="2020-05" db="EMBL/GenBank/DDBJ databases">
        <title>Phylogenomic resolution of chytrid fungi.</title>
        <authorList>
            <person name="Stajich J.E."/>
            <person name="Amses K."/>
            <person name="Simmons R."/>
            <person name="Seto K."/>
            <person name="Myers J."/>
            <person name="Bonds A."/>
            <person name="Quandt C.A."/>
            <person name="Barry K."/>
            <person name="Liu P."/>
            <person name="Grigoriev I."/>
            <person name="Longcore J.E."/>
            <person name="James T.Y."/>
        </authorList>
    </citation>
    <scope>NUCLEOTIDE SEQUENCE</scope>
    <source>
        <strain evidence="10">JEL0476</strain>
    </source>
</reference>
<keyword evidence="7" id="KW-0560">Oxidoreductase</keyword>
<evidence type="ECO:0000256" key="6">
    <source>
        <dbReference type="ARBA" id="ARBA00022643"/>
    </source>
</evidence>
<evidence type="ECO:0000313" key="10">
    <source>
        <dbReference type="EMBL" id="KAJ3226318.1"/>
    </source>
</evidence>
<dbReference type="InterPro" id="IPR019740">
    <property type="entry name" value="Pyridox_Oxase_CS"/>
</dbReference>
<keyword evidence="5" id="KW-0285">Flavoprotein</keyword>
<dbReference type="Pfam" id="PF01243">
    <property type="entry name" value="PNPOx_N"/>
    <property type="match status" value="1"/>
</dbReference>
<dbReference type="Gene3D" id="2.30.110.10">
    <property type="entry name" value="Electron Transport, Fmn-binding Protein, Chain A"/>
    <property type="match status" value="1"/>
</dbReference>
<dbReference type="PANTHER" id="PTHR10851">
    <property type="entry name" value="PYRIDOXINE-5-PHOSPHATE OXIDASE"/>
    <property type="match status" value="1"/>
</dbReference>
<comment type="pathway">
    <text evidence="2">Cofactor metabolism; pyridoxal 5'-phosphate salvage; pyridoxal 5'-phosphate from pyridoxamine 5'-phosphate: step 1/1.</text>
</comment>
<comment type="cofactor">
    <cofactor evidence="1">
        <name>FMN</name>
        <dbReference type="ChEBI" id="CHEBI:58210"/>
    </cofactor>
</comment>
<evidence type="ECO:0000259" key="9">
    <source>
        <dbReference type="Pfam" id="PF10590"/>
    </source>
</evidence>
<dbReference type="InterPro" id="IPR012349">
    <property type="entry name" value="Split_barrel_FMN-bd"/>
</dbReference>
<accession>A0AAD5XYR2</accession>
<dbReference type="InterPro" id="IPR019576">
    <property type="entry name" value="Pyridoxamine_oxidase_dimer_C"/>
</dbReference>
<evidence type="ECO:0000256" key="4">
    <source>
        <dbReference type="ARBA" id="ARBA00012801"/>
    </source>
</evidence>
<keyword evidence="6" id="KW-0288">FMN</keyword>
<dbReference type="PIRSF" id="PIRSF000190">
    <property type="entry name" value="Pyd_amn-ph_oxd"/>
    <property type="match status" value="1"/>
</dbReference>
<dbReference type="GO" id="GO:0004733">
    <property type="term" value="F:pyridoxamine phosphate oxidase activity"/>
    <property type="evidence" value="ECO:0007669"/>
    <property type="project" value="UniProtKB-EC"/>
</dbReference>
<dbReference type="GO" id="GO:0008615">
    <property type="term" value="P:pyridoxine biosynthetic process"/>
    <property type="evidence" value="ECO:0007669"/>
    <property type="project" value="InterPro"/>
</dbReference>
<dbReference type="InterPro" id="IPR000659">
    <property type="entry name" value="Pyridox_Oxase"/>
</dbReference>
<dbReference type="PROSITE" id="PS01064">
    <property type="entry name" value="PYRIDOX_OXIDASE"/>
    <property type="match status" value="1"/>
</dbReference>
<dbReference type="SUPFAM" id="SSF50475">
    <property type="entry name" value="FMN-binding split barrel"/>
    <property type="match status" value="1"/>
</dbReference>
<dbReference type="GO" id="GO:0010181">
    <property type="term" value="F:FMN binding"/>
    <property type="evidence" value="ECO:0007669"/>
    <property type="project" value="InterPro"/>
</dbReference>
<dbReference type="Proteomes" id="UP001211065">
    <property type="component" value="Unassembled WGS sequence"/>
</dbReference>
<evidence type="ECO:0000256" key="5">
    <source>
        <dbReference type="ARBA" id="ARBA00022630"/>
    </source>
</evidence>
<dbReference type="Pfam" id="PF10590">
    <property type="entry name" value="PNP_phzG_C"/>
    <property type="match status" value="1"/>
</dbReference>
<comment type="caution">
    <text evidence="10">The sequence shown here is derived from an EMBL/GenBank/DDBJ whole genome shotgun (WGS) entry which is preliminary data.</text>
</comment>
<dbReference type="EMBL" id="JADGJW010000039">
    <property type="protein sequence ID" value="KAJ3226318.1"/>
    <property type="molecule type" value="Genomic_DNA"/>
</dbReference>
<evidence type="ECO:0000313" key="11">
    <source>
        <dbReference type="Proteomes" id="UP001211065"/>
    </source>
</evidence>
<dbReference type="PANTHER" id="PTHR10851:SF0">
    <property type="entry name" value="PYRIDOXINE-5'-PHOSPHATE OXIDASE"/>
    <property type="match status" value="1"/>
</dbReference>
<protein>
    <recommendedName>
        <fullName evidence="4">pyridoxal 5'-phosphate synthase</fullName>
        <ecNumber evidence="4">1.4.3.5</ecNumber>
    </recommendedName>
</protein>
<feature type="domain" description="Pyridoxamine 5'-phosphate oxidase N-terminal" evidence="8">
    <location>
        <begin position="8"/>
        <end position="113"/>
    </location>
</feature>
<evidence type="ECO:0000259" key="8">
    <source>
        <dbReference type="Pfam" id="PF01243"/>
    </source>
</evidence>
<sequence>MLKKKGDEPNAVTLSTCGKDLKPSSRVILLKSFSDDGFVFFTNYNSKKSRDLMENPNCCLNFYWNLPGGLVKSVRIEGSAVKLSEKLSIDYFKTRPRESQIGAWASAHQSSVLKGGREEMMSNLETARNMFANESIDIPKPDFWGGYNINPTKIEFWQGGFGRMHDRLVYSKDSEEWILERFSP</sequence>
<feature type="domain" description="Pyridoxine 5'-phosphate oxidase dimerisation C-terminal" evidence="9">
    <location>
        <begin position="144"/>
        <end position="184"/>
    </location>
</feature>
<evidence type="ECO:0000256" key="1">
    <source>
        <dbReference type="ARBA" id="ARBA00001917"/>
    </source>
</evidence>